<dbReference type="Pfam" id="PF00107">
    <property type="entry name" value="ADH_zinc_N"/>
    <property type="match status" value="1"/>
</dbReference>
<dbReference type="InterPro" id="IPR013149">
    <property type="entry name" value="ADH-like_C"/>
</dbReference>
<dbReference type="AlphaFoldDB" id="A0AAD5DSV7"/>
<evidence type="ECO:0000259" key="6">
    <source>
        <dbReference type="Pfam" id="PF00107"/>
    </source>
</evidence>
<dbReference type="GO" id="GO:0046872">
    <property type="term" value="F:metal ion binding"/>
    <property type="evidence" value="ECO:0007669"/>
    <property type="project" value="UniProtKB-KW"/>
</dbReference>
<keyword evidence="3" id="KW-0479">Metal-binding</keyword>
<dbReference type="PANTHER" id="PTHR43161">
    <property type="entry name" value="SORBITOL DEHYDROGENASE"/>
    <property type="match status" value="1"/>
</dbReference>
<evidence type="ECO:0000313" key="7">
    <source>
        <dbReference type="EMBL" id="KAI7841868.1"/>
    </source>
</evidence>
<dbReference type="EMBL" id="JADXDR010000058">
    <property type="protein sequence ID" value="KAI7841868.1"/>
    <property type="molecule type" value="Genomic_DNA"/>
</dbReference>
<evidence type="ECO:0000256" key="3">
    <source>
        <dbReference type="ARBA" id="ARBA00022723"/>
    </source>
</evidence>
<dbReference type="SUPFAM" id="SSF50129">
    <property type="entry name" value="GroES-like"/>
    <property type="match status" value="1"/>
</dbReference>
<keyword evidence="8" id="KW-1185">Reference proteome</keyword>
<evidence type="ECO:0000256" key="2">
    <source>
        <dbReference type="ARBA" id="ARBA00008072"/>
    </source>
</evidence>
<dbReference type="Gene3D" id="3.90.180.10">
    <property type="entry name" value="Medium-chain alcohol dehydrogenases, catalytic domain"/>
    <property type="match status" value="2"/>
</dbReference>
<dbReference type="SUPFAM" id="SSF51735">
    <property type="entry name" value="NAD(P)-binding Rossmann-fold domains"/>
    <property type="match status" value="1"/>
</dbReference>
<dbReference type="PANTHER" id="PTHR43161:SF9">
    <property type="entry name" value="SORBITOL DEHYDROGENASE"/>
    <property type="match status" value="1"/>
</dbReference>
<comment type="caution">
    <text evidence="7">The sequence shown here is derived from an EMBL/GenBank/DDBJ whole genome shotgun (WGS) entry which is preliminary data.</text>
</comment>
<proteinExistence type="inferred from homology"/>
<comment type="cofactor">
    <cofactor evidence="1">
        <name>Zn(2+)</name>
        <dbReference type="ChEBI" id="CHEBI:29105"/>
    </cofactor>
</comment>
<dbReference type="InterPro" id="IPR011032">
    <property type="entry name" value="GroES-like_sf"/>
</dbReference>
<name>A0AAD5DSV7_9CHLO</name>
<gene>
    <name evidence="7" type="ORF">COHA_004397</name>
</gene>
<keyword evidence="4" id="KW-0862">Zinc</keyword>
<sequence length="245" mass="26032">MRLRRAACGSGRIGNFIVDKPMVIGHEAAGTGKDTDHAMMQGRYNLAPIQFFATPPVHGCLAEFVDHPAEWCYKLPPSLSLEQGAFCEPLSGLVTLLAAKAFGADSVAITDLKQPNLEMAKQARTGASCTAGLGADACLQTSVLGQPEDVAAELRRTASTPDGFDIVIDCAGFQQTMQVALKACADGGRIVLVGMGQEEMTLGLTEACIREVDIVGSFRYCNTYPLCISLLASGRVDVKPLITHR</sequence>
<accession>A0AAD5DSV7</accession>
<feature type="domain" description="Alcohol dehydrogenase-like C-terminal" evidence="6">
    <location>
        <begin position="92"/>
        <end position="232"/>
    </location>
</feature>
<evidence type="ECO:0000256" key="5">
    <source>
        <dbReference type="ARBA" id="ARBA00023002"/>
    </source>
</evidence>
<evidence type="ECO:0000256" key="4">
    <source>
        <dbReference type="ARBA" id="ARBA00022833"/>
    </source>
</evidence>
<dbReference type="Gene3D" id="3.40.50.720">
    <property type="entry name" value="NAD(P)-binding Rossmann-like Domain"/>
    <property type="match status" value="1"/>
</dbReference>
<evidence type="ECO:0000256" key="1">
    <source>
        <dbReference type="ARBA" id="ARBA00001947"/>
    </source>
</evidence>
<dbReference type="GO" id="GO:0016491">
    <property type="term" value="F:oxidoreductase activity"/>
    <property type="evidence" value="ECO:0007669"/>
    <property type="project" value="UniProtKB-KW"/>
</dbReference>
<reference evidence="7" key="1">
    <citation type="submission" date="2020-11" db="EMBL/GenBank/DDBJ databases">
        <title>Chlorella ohadii genome sequencing and assembly.</title>
        <authorList>
            <person name="Murik O."/>
            <person name="Treves H."/>
            <person name="Kedem I."/>
            <person name="Shotland Y."/>
            <person name="Kaplan A."/>
        </authorList>
    </citation>
    <scope>NUCLEOTIDE SEQUENCE</scope>
    <source>
        <strain evidence="7">1</strain>
    </source>
</reference>
<keyword evidence="5" id="KW-0560">Oxidoreductase</keyword>
<organism evidence="7 8">
    <name type="scientific">Chlorella ohadii</name>
    <dbReference type="NCBI Taxonomy" id="2649997"/>
    <lineage>
        <taxon>Eukaryota</taxon>
        <taxon>Viridiplantae</taxon>
        <taxon>Chlorophyta</taxon>
        <taxon>core chlorophytes</taxon>
        <taxon>Trebouxiophyceae</taxon>
        <taxon>Chlorellales</taxon>
        <taxon>Chlorellaceae</taxon>
        <taxon>Chlorella clade</taxon>
        <taxon>Chlorella</taxon>
    </lineage>
</organism>
<comment type="similarity">
    <text evidence="2">Belongs to the zinc-containing alcohol dehydrogenase family.</text>
</comment>
<protein>
    <recommendedName>
        <fullName evidence="6">Alcohol dehydrogenase-like C-terminal domain-containing protein</fullName>
    </recommendedName>
</protein>
<evidence type="ECO:0000313" key="8">
    <source>
        <dbReference type="Proteomes" id="UP001205105"/>
    </source>
</evidence>
<dbReference type="InterPro" id="IPR036291">
    <property type="entry name" value="NAD(P)-bd_dom_sf"/>
</dbReference>
<dbReference type="Proteomes" id="UP001205105">
    <property type="component" value="Unassembled WGS sequence"/>
</dbReference>